<reference evidence="4" key="1">
    <citation type="submission" date="2022-08" db="UniProtKB">
        <authorList>
            <consortium name="EnsemblMetazoa"/>
        </authorList>
    </citation>
    <scope>IDENTIFICATION</scope>
    <source>
        <strain evidence="4">05x7-T-G4-1.051#20</strain>
    </source>
</reference>
<dbReference type="InterPro" id="IPR027417">
    <property type="entry name" value="P-loop_NTPase"/>
</dbReference>
<name>A0A8W8IGH6_MAGGI</name>
<evidence type="ECO:0000256" key="2">
    <source>
        <dbReference type="SAM" id="Phobius"/>
    </source>
</evidence>
<sequence>MNIKDIYLFQKKLDGYRFPVYSTELCPRNQTEWNERSSAINCTEDNGYLCFPNEKFTQLLEFCHRARFIWIQEGYCLYLRKDDSTIYSYSCSSFQSGCHNSSFPSYDLFEHSGCTSIGNGCFLAEPSCKGSDTTTSLPETTKPTHVENVTRNYSTTVSTDEKTNQTLTNKDYVIYDEIFMMPILAGVLIPIIIFCMLCIIYRTGYHICETKSDVESPGEGERKQLLPDPNKMLLGTNKEGYHICETESDVESPGEGERKQLLPDPNKMPLGTNKEESNIDRAIFRQWKEENENFVITRACKQVEKIIKKQNMVVVTGNSGSGKSAIIQHIALNYRSDGWTVKPIYSVKEIIDAWSKLQDALDRTLLVFNDPLGNESFDEEKYKSWKYHEESKCKENYCALVLLVLCNNQLCVEDMQNDNRLREKFELALKLCEMKSNTAPHSIDAALKTLEGFFVKKIDDTYHFYHDFVMEVTTCVFGTDYPLETIQYADIGFLRRRVNLKCSNDNREEMKLENCDHKIDEFTIFLKDTFVEDLVDRLFNEIFGERMLDVVLNPCMRNEKVATCFIKKLKDNPDKLNELLAKKQIHKEFVDQEDNQAFKQSFGSKLDFLFLEDKGILSI</sequence>
<feature type="transmembrane region" description="Helical" evidence="2">
    <location>
        <begin position="179"/>
        <end position="201"/>
    </location>
</feature>
<keyword evidence="2" id="KW-1133">Transmembrane helix</keyword>
<dbReference type="CDD" id="cd02019">
    <property type="entry name" value="NK"/>
    <property type="match status" value="1"/>
</dbReference>
<dbReference type="SUPFAM" id="SSF52540">
    <property type="entry name" value="P-loop containing nucleoside triphosphate hydrolases"/>
    <property type="match status" value="1"/>
</dbReference>
<keyword evidence="5" id="KW-1185">Reference proteome</keyword>
<feature type="domain" description="Novel STAND NTPase 3" evidence="3">
    <location>
        <begin position="294"/>
        <end position="388"/>
    </location>
</feature>
<keyword evidence="2" id="KW-0812">Transmembrane</keyword>
<proteinExistence type="predicted"/>
<evidence type="ECO:0000256" key="1">
    <source>
        <dbReference type="SAM" id="MobiDB-lite"/>
    </source>
</evidence>
<evidence type="ECO:0000259" key="3">
    <source>
        <dbReference type="Pfam" id="PF20720"/>
    </source>
</evidence>
<evidence type="ECO:0000313" key="5">
    <source>
        <dbReference type="Proteomes" id="UP000005408"/>
    </source>
</evidence>
<dbReference type="InterPro" id="IPR049050">
    <property type="entry name" value="nSTAND3"/>
</dbReference>
<dbReference type="Pfam" id="PF20720">
    <property type="entry name" value="nSTAND3"/>
    <property type="match status" value="1"/>
</dbReference>
<protein>
    <recommendedName>
        <fullName evidence="3">Novel STAND NTPase 3 domain-containing protein</fullName>
    </recommendedName>
</protein>
<evidence type="ECO:0000313" key="4">
    <source>
        <dbReference type="EnsemblMetazoa" id="G13800.1:cds"/>
    </source>
</evidence>
<keyword evidence="2" id="KW-0472">Membrane</keyword>
<organism evidence="4 5">
    <name type="scientific">Magallana gigas</name>
    <name type="common">Pacific oyster</name>
    <name type="synonym">Crassostrea gigas</name>
    <dbReference type="NCBI Taxonomy" id="29159"/>
    <lineage>
        <taxon>Eukaryota</taxon>
        <taxon>Metazoa</taxon>
        <taxon>Spiralia</taxon>
        <taxon>Lophotrochozoa</taxon>
        <taxon>Mollusca</taxon>
        <taxon>Bivalvia</taxon>
        <taxon>Autobranchia</taxon>
        <taxon>Pteriomorphia</taxon>
        <taxon>Ostreida</taxon>
        <taxon>Ostreoidea</taxon>
        <taxon>Ostreidae</taxon>
        <taxon>Magallana</taxon>
    </lineage>
</organism>
<feature type="region of interest" description="Disordered" evidence="1">
    <location>
        <begin position="247"/>
        <end position="273"/>
    </location>
</feature>
<dbReference type="Proteomes" id="UP000005408">
    <property type="component" value="Unassembled WGS sequence"/>
</dbReference>
<accession>A0A8W8IGH6</accession>
<dbReference type="AlphaFoldDB" id="A0A8W8IGH6"/>
<dbReference type="EnsemblMetazoa" id="G13800.1">
    <property type="protein sequence ID" value="G13800.1:cds"/>
    <property type="gene ID" value="G13800"/>
</dbReference>